<evidence type="ECO:0000313" key="2">
    <source>
        <dbReference type="EMBL" id="MDR5589015.1"/>
    </source>
</evidence>
<sequence>MKEHLPFYSNEELAESDSEIKGKRIYPCRVQTISDSVVVSFGFEEKPVYGDVFLATISFFHTISVIWRNALEAGFTIRGAADWGPIFWNDKEIIGPSFINAYSLEQNQSKSSRVIISSSLNRNLAKVFMEVKTFWNDEILKILRKDNDGFLIINPHYLYENDDEEEKERLIMRLKDLRSKANHINKEKYNPLLTALNSEKFSLLSEDLGNY</sequence>
<dbReference type="Proteomes" id="UP001257234">
    <property type="component" value="Unassembled WGS sequence"/>
</dbReference>
<accession>A0ABU1EKU5</accession>
<proteinExistence type="predicted"/>
<dbReference type="EMBL" id="JAVJIU010000001">
    <property type="protein sequence ID" value="MDR5589015.1"/>
    <property type="molecule type" value="Genomic_DNA"/>
</dbReference>
<dbReference type="RefSeq" id="WP_309559918.1">
    <property type="nucleotide sequence ID" value="NZ_JAVJIU010000001.1"/>
</dbReference>
<keyword evidence="1" id="KW-0175">Coiled coil</keyword>
<protein>
    <submittedName>
        <fullName evidence="2">Uncharacterized protein</fullName>
    </submittedName>
</protein>
<organism evidence="2 3">
    <name type="scientific">Christiangramia sediminicola</name>
    <dbReference type="NCBI Taxonomy" id="3073267"/>
    <lineage>
        <taxon>Bacteria</taxon>
        <taxon>Pseudomonadati</taxon>
        <taxon>Bacteroidota</taxon>
        <taxon>Flavobacteriia</taxon>
        <taxon>Flavobacteriales</taxon>
        <taxon>Flavobacteriaceae</taxon>
        <taxon>Christiangramia</taxon>
    </lineage>
</organism>
<gene>
    <name evidence="2" type="ORF">RE431_00080</name>
</gene>
<reference evidence="3" key="1">
    <citation type="submission" date="2023-07" db="EMBL/GenBank/DDBJ databases">
        <title>Christiangramia sp. SM2212., a novel bacterium of the family Flavobacteriaceae isolated from the sea sediment.</title>
        <authorList>
            <person name="Wang J."/>
            <person name="Zhang X."/>
        </authorList>
    </citation>
    <scope>NUCLEOTIDE SEQUENCE [LARGE SCALE GENOMIC DNA]</scope>
    <source>
        <strain evidence="3">SM2212</strain>
    </source>
</reference>
<comment type="caution">
    <text evidence="2">The sequence shown here is derived from an EMBL/GenBank/DDBJ whole genome shotgun (WGS) entry which is preliminary data.</text>
</comment>
<keyword evidence="3" id="KW-1185">Reference proteome</keyword>
<evidence type="ECO:0000313" key="3">
    <source>
        <dbReference type="Proteomes" id="UP001257234"/>
    </source>
</evidence>
<name>A0ABU1EKU5_9FLAO</name>
<evidence type="ECO:0000256" key="1">
    <source>
        <dbReference type="SAM" id="Coils"/>
    </source>
</evidence>
<feature type="coiled-coil region" evidence="1">
    <location>
        <begin position="160"/>
        <end position="187"/>
    </location>
</feature>